<comment type="similarity">
    <text evidence="4">Belongs to the Nudix hydrolase family.</text>
</comment>
<keyword evidence="3" id="KW-0460">Magnesium</keyword>
<protein>
    <submittedName>
        <fullName evidence="6">8-oxo-dGTP diphosphatase</fullName>
    </submittedName>
</protein>
<comment type="cofactor">
    <cofactor evidence="1">
        <name>Mg(2+)</name>
        <dbReference type="ChEBI" id="CHEBI:18420"/>
    </cofactor>
</comment>
<evidence type="ECO:0000256" key="2">
    <source>
        <dbReference type="ARBA" id="ARBA00022801"/>
    </source>
</evidence>
<keyword evidence="2 4" id="KW-0378">Hydrolase</keyword>
<dbReference type="Gene3D" id="3.90.79.10">
    <property type="entry name" value="Nucleoside Triphosphate Pyrophosphohydrolase"/>
    <property type="match status" value="1"/>
</dbReference>
<feature type="domain" description="Nudix hydrolase" evidence="5">
    <location>
        <begin position="2"/>
        <end position="131"/>
    </location>
</feature>
<evidence type="ECO:0000256" key="1">
    <source>
        <dbReference type="ARBA" id="ARBA00001946"/>
    </source>
</evidence>
<dbReference type="InterPro" id="IPR000086">
    <property type="entry name" value="NUDIX_hydrolase_dom"/>
</dbReference>
<dbReference type="InterPro" id="IPR015797">
    <property type="entry name" value="NUDIX_hydrolase-like_dom_sf"/>
</dbReference>
<dbReference type="PRINTS" id="PR00502">
    <property type="entry name" value="NUDIXFAMILY"/>
</dbReference>
<evidence type="ECO:0000313" key="6">
    <source>
        <dbReference type="EMBL" id="TCT22376.1"/>
    </source>
</evidence>
<comment type="caution">
    <text evidence="6">The sequence shown here is derived from an EMBL/GenBank/DDBJ whole genome shotgun (WGS) entry which is preliminary data.</text>
</comment>
<evidence type="ECO:0000256" key="4">
    <source>
        <dbReference type="RuleBase" id="RU003476"/>
    </source>
</evidence>
<dbReference type="CDD" id="cd02883">
    <property type="entry name" value="NUDIX_Hydrolase"/>
    <property type="match status" value="1"/>
</dbReference>
<sequence length="144" mass="16360">MRRIDVVYGLIINENKEKVLMVKNRRGDSYDYSLPGGAVEEGETLEEAVIREVREETGLEVEAGGILAVNGAFFEKNGRHPIFFTFSVTVKGGSIHLSRPHEILDIMWVPLEKADQFMPYYKGGISSLVSRRKEAIYFYQGRTE</sequence>
<dbReference type="PANTHER" id="PTHR43046">
    <property type="entry name" value="GDP-MANNOSE MANNOSYL HYDROLASE"/>
    <property type="match status" value="1"/>
</dbReference>
<dbReference type="EMBL" id="SMAN01000009">
    <property type="protein sequence ID" value="TCT22376.1"/>
    <property type="molecule type" value="Genomic_DNA"/>
</dbReference>
<dbReference type="InterPro" id="IPR020476">
    <property type="entry name" value="Nudix_hydrolase"/>
</dbReference>
<accession>A0A4R3N323</accession>
<name>A0A4R3N323_9BACI</name>
<dbReference type="OrthoDB" id="9787880at2"/>
<dbReference type="Pfam" id="PF00293">
    <property type="entry name" value="NUDIX"/>
    <property type="match status" value="1"/>
</dbReference>
<dbReference type="AlphaFoldDB" id="A0A4R3N323"/>
<keyword evidence="7" id="KW-1185">Reference proteome</keyword>
<dbReference type="PANTHER" id="PTHR43046:SF12">
    <property type="entry name" value="GDP-MANNOSE MANNOSYL HYDROLASE"/>
    <property type="match status" value="1"/>
</dbReference>
<reference evidence="6 7" key="1">
    <citation type="submission" date="2019-03" db="EMBL/GenBank/DDBJ databases">
        <title>Genomic Encyclopedia of Type Strains, Phase IV (KMG-IV): sequencing the most valuable type-strain genomes for metagenomic binning, comparative biology and taxonomic classification.</title>
        <authorList>
            <person name="Goeker M."/>
        </authorList>
    </citation>
    <scope>NUCLEOTIDE SEQUENCE [LARGE SCALE GENOMIC DNA]</scope>
    <source>
        <strain evidence="6 7">DSM 25894</strain>
    </source>
</reference>
<dbReference type="GO" id="GO:0016787">
    <property type="term" value="F:hydrolase activity"/>
    <property type="evidence" value="ECO:0007669"/>
    <property type="project" value="UniProtKB-KW"/>
</dbReference>
<evidence type="ECO:0000313" key="7">
    <source>
        <dbReference type="Proteomes" id="UP000294650"/>
    </source>
</evidence>
<proteinExistence type="inferred from homology"/>
<gene>
    <name evidence="6" type="ORF">EDD68_10922</name>
</gene>
<dbReference type="Proteomes" id="UP000294650">
    <property type="component" value="Unassembled WGS sequence"/>
</dbReference>
<dbReference type="PROSITE" id="PS00893">
    <property type="entry name" value="NUDIX_BOX"/>
    <property type="match status" value="1"/>
</dbReference>
<evidence type="ECO:0000256" key="3">
    <source>
        <dbReference type="ARBA" id="ARBA00022842"/>
    </source>
</evidence>
<dbReference type="RefSeq" id="WP_132371693.1">
    <property type="nucleotide sequence ID" value="NZ_SMAN01000009.1"/>
</dbReference>
<evidence type="ECO:0000259" key="5">
    <source>
        <dbReference type="PROSITE" id="PS51462"/>
    </source>
</evidence>
<dbReference type="PROSITE" id="PS51462">
    <property type="entry name" value="NUDIX"/>
    <property type="match status" value="1"/>
</dbReference>
<organism evidence="6 7">
    <name type="scientific">Melghiribacillus thermohalophilus</name>
    <dbReference type="NCBI Taxonomy" id="1324956"/>
    <lineage>
        <taxon>Bacteria</taxon>
        <taxon>Bacillati</taxon>
        <taxon>Bacillota</taxon>
        <taxon>Bacilli</taxon>
        <taxon>Bacillales</taxon>
        <taxon>Bacillaceae</taxon>
        <taxon>Melghiribacillus</taxon>
    </lineage>
</organism>
<dbReference type="InterPro" id="IPR020084">
    <property type="entry name" value="NUDIX_hydrolase_CS"/>
</dbReference>
<dbReference type="SUPFAM" id="SSF55811">
    <property type="entry name" value="Nudix"/>
    <property type="match status" value="1"/>
</dbReference>